<gene>
    <name evidence="5" type="ORF">ABT56_22530</name>
</gene>
<dbReference type="Proteomes" id="UP000036097">
    <property type="component" value="Unassembled WGS sequence"/>
</dbReference>
<evidence type="ECO:0000259" key="3">
    <source>
        <dbReference type="Pfam" id="PF04225"/>
    </source>
</evidence>
<reference evidence="5 6" key="1">
    <citation type="submission" date="2015-05" db="EMBL/GenBank/DDBJ databases">
        <title>Photobacterium galathea sp. nov.</title>
        <authorList>
            <person name="Machado H."/>
            <person name="Gram L."/>
        </authorList>
    </citation>
    <scope>NUCLEOTIDE SEQUENCE [LARGE SCALE GENOMIC DNA]</scope>
    <source>
        <strain evidence="5 6">CGMCC 1.12159</strain>
    </source>
</reference>
<accession>A0A0J1GKW0</accession>
<evidence type="ECO:0008006" key="7">
    <source>
        <dbReference type="Google" id="ProtNLM"/>
    </source>
</evidence>
<evidence type="ECO:0000313" key="6">
    <source>
        <dbReference type="Proteomes" id="UP000036097"/>
    </source>
</evidence>
<dbReference type="GO" id="GO:0042834">
    <property type="term" value="F:peptidoglycan binding"/>
    <property type="evidence" value="ECO:0007669"/>
    <property type="project" value="InterPro"/>
</dbReference>
<keyword evidence="6" id="KW-1185">Reference proteome</keyword>
<feature type="domain" description="Opacity-associated protein A-like N-terminal" evidence="4">
    <location>
        <begin position="44"/>
        <end position="70"/>
    </location>
</feature>
<dbReference type="EMBL" id="LDOT01000066">
    <property type="protein sequence ID" value="KLV00343.1"/>
    <property type="molecule type" value="Genomic_DNA"/>
</dbReference>
<keyword evidence="2" id="KW-0472">Membrane</keyword>
<feature type="domain" description="Opacity-associated protein A LysM-like" evidence="3">
    <location>
        <begin position="139"/>
        <end position="223"/>
    </location>
</feature>
<dbReference type="PATRIC" id="fig|1195763.3.peg.4823"/>
<dbReference type="Pfam" id="PF08525">
    <property type="entry name" value="OapA_N"/>
    <property type="match status" value="1"/>
</dbReference>
<dbReference type="STRING" id="1195763.ABT56_22530"/>
<evidence type="ECO:0000313" key="5">
    <source>
        <dbReference type="EMBL" id="KLV00343.1"/>
    </source>
</evidence>
<dbReference type="AlphaFoldDB" id="A0A0J1GKW0"/>
<proteinExistence type="predicted"/>
<protein>
    <recommendedName>
        <fullName evidence="7">LysM domain-containing protein</fullName>
    </recommendedName>
</protein>
<evidence type="ECO:0000256" key="1">
    <source>
        <dbReference type="SAM" id="MobiDB-lite"/>
    </source>
</evidence>
<organism evidence="5 6">
    <name type="scientific">Photobacterium aquae</name>
    <dbReference type="NCBI Taxonomy" id="1195763"/>
    <lineage>
        <taxon>Bacteria</taxon>
        <taxon>Pseudomonadati</taxon>
        <taxon>Pseudomonadota</taxon>
        <taxon>Gammaproteobacteria</taxon>
        <taxon>Vibrionales</taxon>
        <taxon>Vibrionaceae</taxon>
        <taxon>Photobacterium</taxon>
    </lineage>
</organism>
<feature type="region of interest" description="Disordered" evidence="1">
    <location>
        <begin position="100"/>
        <end position="122"/>
    </location>
</feature>
<dbReference type="InterPro" id="IPR007340">
    <property type="entry name" value="LysM_Opacity-associatedA"/>
</dbReference>
<comment type="caution">
    <text evidence="5">The sequence shown here is derived from an EMBL/GenBank/DDBJ whole genome shotgun (WGS) entry which is preliminary data.</text>
</comment>
<evidence type="ECO:0000259" key="4">
    <source>
        <dbReference type="Pfam" id="PF08525"/>
    </source>
</evidence>
<dbReference type="InterPro" id="IPR013731">
    <property type="entry name" value="OapA_N"/>
</dbReference>
<keyword evidence="2" id="KW-1133">Transmembrane helix</keyword>
<sequence length="225" mass="25235">MGQAKRRSKNKSEFSWPRISFDKEALLRLKAKARESLAQGKGHWQALPKLHRRALSILVPVVAVLLIMPTSLPVPDGANETVRRDLVLDLSEDKPDLRNAYEKRPEPLSPVRRQVESVTNEPVVDEPVAKPVARQASDKWMSYKVKQGDTLAQVFRENALPESDLYAVVEIEGADKPLSHVKAGQLVRYKLSSDGALAGLQVEGRDGEPVLFLRNQNGKFVRHYD</sequence>
<name>A0A0J1GKW0_9GAMM</name>
<feature type="transmembrane region" description="Helical" evidence="2">
    <location>
        <begin position="54"/>
        <end position="74"/>
    </location>
</feature>
<keyword evidence="2" id="KW-0812">Transmembrane</keyword>
<evidence type="ECO:0000256" key="2">
    <source>
        <dbReference type="SAM" id="Phobius"/>
    </source>
</evidence>
<dbReference type="Pfam" id="PF04225">
    <property type="entry name" value="LysM_OapA"/>
    <property type="match status" value="1"/>
</dbReference>
<dbReference type="Gene3D" id="3.10.450.350">
    <property type="match status" value="1"/>
</dbReference>